<evidence type="ECO:0000313" key="3">
    <source>
        <dbReference type="Proteomes" id="UP000460272"/>
    </source>
</evidence>
<gene>
    <name evidence="2" type="ORF">EAS64_08140</name>
</gene>
<feature type="domain" description="PBP" evidence="1">
    <location>
        <begin position="30"/>
        <end position="142"/>
    </location>
</feature>
<evidence type="ECO:0000313" key="2">
    <source>
        <dbReference type="EMBL" id="TVZ07251.1"/>
    </source>
</evidence>
<dbReference type="Gene3D" id="3.40.190.10">
    <property type="entry name" value="Periplasmic binding protein-like II"/>
    <property type="match status" value="1"/>
</dbReference>
<dbReference type="Proteomes" id="UP000460272">
    <property type="component" value="Unassembled WGS sequence"/>
</dbReference>
<dbReference type="AlphaFoldDB" id="A0A6P2CBC9"/>
<dbReference type="SUPFAM" id="SSF53850">
    <property type="entry name" value="Periplasmic binding protein-like II"/>
    <property type="match status" value="1"/>
</dbReference>
<dbReference type="Pfam" id="PF12849">
    <property type="entry name" value="PBP_like_2"/>
    <property type="match status" value="1"/>
</dbReference>
<reference evidence="2 3" key="1">
    <citation type="submission" date="2018-11" db="EMBL/GenBank/DDBJ databases">
        <title>Trebonia kvetii gen.nov., sp.nov., a novel acidophilic actinobacterium, and proposal of the new actinobacterial family Treboniaceae fam. nov.</title>
        <authorList>
            <person name="Rapoport D."/>
            <person name="Sagova-Mareckova M."/>
            <person name="Sedlacek I."/>
            <person name="Provaznik J."/>
            <person name="Kralova S."/>
            <person name="Pavlinic D."/>
            <person name="Benes V."/>
            <person name="Kopecky J."/>
        </authorList>
    </citation>
    <scope>NUCLEOTIDE SEQUENCE [LARGE SCALE GENOMIC DNA]</scope>
    <source>
        <strain evidence="2 3">15Tr583</strain>
    </source>
</reference>
<dbReference type="OrthoDB" id="3636760at2"/>
<dbReference type="EMBL" id="RPFW01000001">
    <property type="protein sequence ID" value="TVZ07251.1"/>
    <property type="molecule type" value="Genomic_DNA"/>
</dbReference>
<organism evidence="2 3">
    <name type="scientific">Trebonia kvetii</name>
    <dbReference type="NCBI Taxonomy" id="2480626"/>
    <lineage>
        <taxon>Bacteria</taxon>
        <taxon>Bacillati</taxon>
        <taxon>Actinomycetota</taxon>
        <taxon>Actinomycetes</taxon>
        <taxon>Streptosporangiales</taxon>
        <taxon>Treboniaceae</taxon>
        <taxon>Trebonia</taxon>
    </lineage>
</organism>
<accession>A0A6P2CBC9</accession>
<protein>
    <recommendedName>
        <fullName evidence="1">PBP domain-containing protein</fullName>
    </recommendedName>
</protein>
<evidence type="ECO:0000259" key="1">
    <source>
        <dbReference type="Pfam" id="PF12849"/>
    </source>
</evidence>
<proteinExistence type="predicted"/>
<name>A0A6P2CBC9_9ACTN</name>
<sequence length="251" mass="26726">MARGLLRTTTTSFQTDLIGKFTIVGYVALAEDAVTWAVRDVAAKGQTVTYAPKSLTLAQLKAIFLCTATTWGQVGGTKGRPIKPYLPQTGSGTLSFWLKALGITTAGSCVNESLEENQGLSKQFNSPNAIFIYSVGDWIAQKYNSPLPGRKPAAGQNAFGTDQVGYLGLGKINGVSALTVAKVPAINKGFRVTGFTRTLYDIVRYQAKGDHVPANLDRILGRAGYFCHNTTATKAIESYGFLPALTCGSVS</sequence>
<dbReference type="InterPro" id="IPR024370">
    <property type="entry name" value="PBP_domain"/>
</dbReference>
<keyword evidence="3" id="KW-1185">Reference proteome</keyword>
<comment type="caution">
    <text evidence="2">The sequence shown here is derived from an EMBL/GenBank/DDBJ whole genome shotgun (WGS) entry which is preliminary data.</text>
</comment>